<feature type="transmembrane region" description="Helical" evidence="1">
    <location>
        <begin position="86"/>
        <end position="108"/>
    </location>
</feature>
<organism evidence="2 3">
    <name type="scientific">Dyella soli</name>
    <dbReference type="NCBI Taxonomy" id="522319"/>
    <lineage>
        <taxon>Bacteria</taxon>
        <taxon>Pseudomonadati</taxon>
        <taxon>Pseudomonadota</taxon>
        <taxon>Gammaproteobacteria</taxon>
        <taxon>Lysobacterales</taxon>
        <taxon>Rhodanobacteraceae</taxon>
        <taxon>Dyella</taxon>
    </lineage>
</organism>
<keyword evidence="3" id="KW-1185">Reference proteome</keyword>
<sequence>MDEARVVPEGPAYSTLAIFSLIFAVLAWTVLPFMGLALAGLHLMNVIALPLTGSVIASVCGWLAQKHIRSSAGTLRGEGIAKAGRIMAYTQYLLVLILCLLVFLQVVLLPRHSPF</sequence>
<accession>A0A4R0YU44</accession>
<dbReference type="Proteomes" id="UP000291822">
    <property type="component" value="Unassembled WGS sequence"/>
</dbReference>
<evidence type="ECO:0000313" key="2">
    <source>
        <dbReference type="EMBL" id="TCI09810.1"/>
    </source>
</evidence>
<keyword evidence="1" id="KW-0472">Membrane</keyword>
<keyword evidence="1" id="KW-0812">Transmembrane</keyword>
<dbReference type="RefSeq" id="WP_131407224.1">
    <property type="nucleotide sequence ID" value="NZ_SJTG01000002.1"/>
</dbReference>
<gene>
    <name evidence="2" type="ORF">EZM97_12700</name>
</gene>
<reference evidence="2 3" key="1">
    <citation type="submission" date="2019-02" db="EMBL/GenBank/DDBJ databases">
        <title>Dyella amyloliquefaciens sp. nov., isolated from forest soil.</title>
        <authorList>
            <person name="Gao Z.-H."/>
            <person name="Qiu L.-H."/>
        </authorList>
    </citation>
    <scope>NUCLEOTIDE SEQUENCE [LARGE SCALE GENOMIC DNA]</scope>
    <source>
        <strain evidence="2 3">KACC 12747</strain>
    </source>
</reference>
<feature type="transmembrane region" description="Helical" evidence="1">
    <location>
        <begin position="43"/>
        <end position="65"/>
    </location>
</feature>
<dbReference type="EMBL" id="SJTG01000002">
    <property type="protein sequence ID" value="TCI09810.1"/>
    <property type="molecule type" value="Genomic_DNA"/>
</dbReference>
<evidence type="ECO:0000313" key="3">
    <source>
        <dbReference type="Proteomes" id="UP000291822"/>
    </source>
</evidence>
<evidence type="ECO:0000256" key="1">
    <source>
        <dbReference type="SAM" id="Phobius"/>
    </source>
</evidence>
<feature type="transmembrane region" description="Helical" evidence="1">
    <location>
        <begin position="12"/>
        <end position="31"/>
    </location>
</feature>
<proteinExistence type="predicted"/>
<name>A0A4R0YU44_9GAMM</name>
<dbReference type="AlphaFoldDB" id="A0A4R0YU44"/>
<protein>
    <submittedName>
        <fullName evidence="2">Uncharacterized protein</fullName>
    </submittedName>
</protein>
<keyword evidence="1" id="KW-1133">Transmembrane helix</keyword>
<comment type="caution">
    <text evidence="2">The sequence shown here is derived from an EMBL/GenBank/DDBJ whole genome shotgun (WGS) entry which is preliminary data.</text>
</comment>